<dbReference type="KEGG" id="nal:B005_4192"/>
<dbReference type="STRING" id="1205910.B005_4192"/>
<name>J7LHI4_NOCAA</name>
<reference evidence="1 2" key="1">
    <citation type="journal article" date="2012" name="J. Bacteriol.">
        <title>Whole-Genome Sequence of Nocardiopsis alba Strain ATCC BAA-2165, Associated with Honeybees.</title>
        <authorList>
            <person name="Qiao J."/>
            <person name="Chen L."/>
            <person name="Li Y."/>
            <person name="Wang J."/>
            <person name="Zhang W."/>
            <person name="Chen S."/>
        </authorList>
    </citation>
    <scope>NUCLEOTIDE SEQUENCE [LARGE SCALE GENOMIC DNA]</scope>
    <source>
        <strain evidence="2">ATCC BAA-2165 / BE74</strain>
    </source>
</reference>
<dbReference type="EMBL" id="CP003788">
    <property type="protein sequence ID" value="AFR10057.1"/>
    <property type="molecule type" value="Genomic_DNA"/>
</dbReference>
<dbReference type="AlphaFoldDB" id="J7LHI4"/>
<accession>J7LHI4</accession>
<organism evidence="1 2">
    <name type="scientific">Nocardiopsis alba (strain ATCC BAA-2165 / BE74)</name>
    <dbReference type="NCBI Taxonomy" id="1205910"/>
    <lineage>
        <taxon>Bacteria</taxon>
        <taxon>Bacillati</taxon>
        <taxon>Actinomycetota</taxon>
        <taxon>Actinomycetes</taxon>
        <taxon>Streptosporangiales</taxon>
        <taxon>Nocardiopsidaceae</taxon>
        <taxon>Nocardiopsis</taxon>
    </lineage>
</organism>
<proteinExistence type="predicted"/>
<reference evidence="2" key="2">
    <citation type="submission" date="2012-08" db="EMBL/GenBank/DDBJ databases">
        <title>Whole-genome sequence of Nocardiopsis alba strain ATCC BAA-2165 associated with honeybees.</title>
        <authorList>
            <person name="Qiao J."/>
            <person name="Chen L."/>
            <person name="Li Y."/>
            <person name="Wang J."/>
            <person name="Zhang W."/>
            <person name="Chen S."/>
        </authorList>
    </citation>
    <scope>NUCLEOTIDE SEQUENCE [LARGE SCALE GENOMIC DNA]</scope>
    <source>
        <strain evidence="2">ATCC BAA-2165 / BE74</strain>
    </source>
</reference>
<gene>
    <name evidence="1" type="ordered locus">B005_4192</name>
</gene>
<dbReference type="HOGENOM" id="CLU_3170802_0_0_11"/>
<protein>
    <submittedName>
        <fullName evidence="1">Uncharacterized protein</fullName>
    </submittedName>
</protein>
<sequence>MPRDFAGHVLSVLFGGRRLTAAERDFFRGRERSCAWGMGVFSDHVFG</sequence>
<dbReference type="Proteomes" id="UP000003779">
    <property type="component" value="Chromosome"/>
</dbReference>
<evidence type="ECO:0000313" key="1">
    <source>
        <dbReference type="EMBL" id="AFR10057.1"/>
    </source>
</evidence>
<evidence type="ECO:0000313" key="2">
    <source>
        <dbReference type="Proteomes" id="UP000003779"/>
    </source>
</evidence>